<protein>
    <recommendedName>
        <fullName evidence="4">Secreted protein</fullName>
    </recommendedName>
</protein>
<evidence type="ECO:0000256" key="1">
    <source>
        <dbReference type="SAM" id="SignalP"/>
    </source>
</evidence>
<evidence type="ECO:0008006" key="4">
    <source>
        <dbReference type="Google" id="ProtNLM"/>
    </source>
</evidence>
<dbReference type="Proteomes" id="UP000681594">
    <property type="component" value="Unassembled WGS sequence"/>
</dbReference>
<dbReference type="PROSITE" id="PS51318">
    <property type="entry name" value="TAT"/>
    <property type="match status" value="1"/>
</dbReference>
<dbReference type="RefSeq" id="WP_209379266.1">
    <property type="nucleotide sequence ID" value="NZ_JAGIZB010000007.1"/>
</dbReference>
<dbReference type="EMBL" id="JAGIZB010000007">
    <property type="protein sequence ID" value="MBP0445024.1"/>
    <property type="molecule type" value="Genomic_DNA"/>
</dbReference>
<comment type="caution">
    <text evidence="2">The sequence shown here is derived from an EMBL/GenBank/DDBJ whole genome shotgun (WGS) entry which is preliminary data.</text>
</comment>
<evidence type="ECO:0000313" key="3">
    <source>
        <dbReference type="Proteomes" id="UP000681594"/>
    </source>
</evidence>
<feature type="chain" id="PRO_5046071325" description="Secreted protein" evidence="1">
    <location>
        <begin position="25"/>
        <end position="192"/>
    </location>
</feature>
<reference evidence="2 3" key="1">
    <citation type="submission" date="2021-03" db="EMBL/GenBank/DDBJ databases">
        <authorList>
            <person name="So Y."/>
        </authorList>
    </citation>
    <scope>NUCLEOTIDE SEQUENCE [LARGE SCALE GENOMIC DNA]</scope>
    <source>
        <strain evidence="2 3">SSH11</strain>
    </source>
</reference>
<name>A0ABS4ADD7_9PROT</name>
<proteinExistence type="predicted"/>
<dbReference type="InterPro" id="IPR006311">
    <property type="entry name" value="TAT_signal"/>
</dbReference>
<gene>
    <name evidence="2" type="ORF">J8J14_09550</name>
</gene>
<sequence>MTRTTRRGVLGGLAALGAPPLALAAPSPDAELIRACARYLELEAAMENRTGPEALLDLDETSNWPEYCAVQDLVTEAEPQTPEGMAAMARVALLCFEGQAPGFWDDDGAQRIAFTLLARLAGDEVVREYAARSEGLLRRREASAAAMAARPAPEIQEPTPAENIERTRRAIPTLERAISAMKAEVAAWDAAL</sequence>
<keyword evidence="1" id="KW-0732">Signal</keyword>
<accession>A0ABS4ADD7</accession>
<evidence type="ECO:0000313" key="2">
    <source>
        <dbReference type="EMBL" id="MBP0445024.1"/>
    </source>
</evidence>
<organism evidence="2 3">
    <name type="scientific">Pararoseomonas baculiformis</name>
    <dbReference type="NCBI Taxonomy" id="2820812"/>
    <lineage>
        <taxon>Bacteria</taxon>
        <taxon>Pseudomonadati</taxon>
        <taxon>Pseudomonadota</taxon>
        <taxon>Alphaproteobacteria</taxon>
        <taxon>Acetobacterales</taxon>
        <taxon>Acetobacteraceae</taxon>
        <taxon>Pararoseomonas</taxon>
    </lineage>
</organism>
<keyword evidence="3" id="KW-1185">Reference proteome</keyword>
<feature type="signal peptide" evidence="1">
    <location>
        <begin position="1"/>
        <end position="24"/>
    </location>
</feature>